<evidence type="ECO:0000313" key="1">
    <source>
        <dbReference type="EMBL" id="GER69942.1"/>
    </source>
</evidence>
<dbReference type="Proteomes" id="UP000391919">
    <property type="component" value="Unassembled WGS sequence"/>
</dbReference>
<evidence type="ECO:0000313" key="2">
    <source>
        <dbReference type="Proteomes" id="UP000391919"/>
    </source>
</evidence>
<organism evidence="1 2">
    <name type="scientific">Weizmannia acidilactici</name>
    <dbReference type="NCBI Taxonomy" id="2607726"/>
    <lineage>
        <taxon>Bacteria</taxon>
        <taxon>Bacillati</taxon>
        <taxon>Bacillota</taxon>
        <taxon>Bacilli</taxon>
        <taxon>Bacillales</taxon>
        <taxon>Bacillaceae</taxon>
        <taxon>Heyndrickxia</taxon>
    </lineage>
</organism>
<gene>
    <name evidence="1" type="ORF">BpJC7_12450</name>
</gene>
<dbReference type="EMBL" id="BKZQ01000013">
    <property type="protein sequence ID" value="GER69942.1"/>
    <property type="molecule type" value="Genomic_DNA"/>
</dbReference>
<name>A0A5J4J4N1_9BACI</name>
<proteinExistence type="predicted"/>
<reference evidence="1 2" key="1">
    <citation type="submission" date="2019-09" db="EMBL/GenBank/DDBJ databases">
        <title>Draft genome sequence of Bacillus sp. JC-7.</title>
        <authorList>
            <person name="Tanaka N."/>
            <person name="Shiwa Y."/>
            <person name="Fujita N."/>
            <person name="Tanasupawat S."/>
        </authorList>
    </citation>
    <scope>NUCLEOTIDE SEQUENCE [LARGE SCALE GENOMIC DNA]</scope>
    <source>
        <strain evidence="1 2">JC-7</strain>
    </source>
</reference>
<protein>
    <submittedName>
        <fullName evidence="1">Uncharacterized protein</fullName>
    </submittedName>
</protein>
<keyword evidence="2" id="KW-1185">Reference proteome</keyword>
<dbReference type="Gene3D" id="3.40.50.720">
    <property type="entry name" value="NAD(P)-binding Rossmann-like Domain"/>
    <property type="match status" value="1"/>
</dbReference>
<dbReference type="AlphaFoldDB" id="A0A5J4J4N1"/>
<accession>A0A5J4J4N1</accession>
<sequence length="79" mass="8988">MCIGGSIYNASPLGRLFGRNITLKMGQAPALYYMTKLFIDIWRKKFDQNEIVTHKILLGKASDAYKILTTMKIIALKSY</sequence>
<comment type="caution">
    <text evidence="1">The sequence shown here is derived from an EMBL/GenBank/DDBJ whole genome shotgun (WGS) entry which is preliminary data.</text>
</comment>
<dbReference type="Gene3D" id="3.90.180.10">
    <property type="entry name" value="Medium-chain alcohol dehydrogenases, catalytic domain"/>
    <property type="match status" value="1"/>
</dbReference>